<keyword evidence="3" id="KW-1133">Transmembrane helix</keyword>
<reference evidence="6" key="1">
    <citation type="submission" date="2015-06" db="EMBL/GenBank/DDBJ databases">
        <title>Expansion of signal transduction pathways in fungi by whole-genome duplication.</title>
        <authorList>
            <consortium name="DOE Joint Genome Institute"/>
            <person name="Corrochano L.M."/>
            <person name="Kuo A."/>
            <person name="Marcet-Houben M."/>
            <person name="Polaino S."/>
            <person name="Salamov A."/>
            <person name="Villalobos J.M."/>
            <person name="Alvarez M.I."/>
            <person name="Avalos J."/>
            <person name="Benito E.P."/>
            <person name="Benoit I."/>
            <person name="Burger G."/>
            <person name="Camino L.P."/>
            <person name="Canovas D."/>
            <person name="Cerda-Olmedo E."/>
            <person name="Cheng J.-F."/>
            <person name="Dominguez A."/>
            <person name="Elias M."/>
            <person name="Eslava A.P."/>
            <person name="Glaser F."/>
            <person name="Grimwood J."/>
            <person name="Gutierrez G."/>
            <person name="Heitman J."/>
            <person name="Henrissat B."/>
            <person name="Iturriaga E.A."/>
            <person name="Lang B.F."/>
            <person name="Lavin J.L."/>
            <person name="Lee S."/>
            <person name="Li W."/>
            <person name="Lindquist E."/>
            <person name="Lopez-Garcia S."/>
            <person name="Luque E.M."/>
            <person name="Marcos A.T."/>
            <person name="Martin J."/>
            <person name="McCluskey K."/>
            <person name="Medina H.R."/>
            <person name="Miralles-Duran A."/>
            <person name="Miyazaki A."/>
            <person name="Munoz-Torres E."/>
            <person name="Oguiza J.A."/>
            <person name="Ohm R."/>
            <person name="Olmedo M."/>
            <person name="Orejas M."/>
            <person name="Ortiz-Castellanos L."/>
            <person name="Pisabarro A.G."/>
            <person name="Rodriguez-Romero J."/>
            <person name="Ruiz-Herrera J."/>
            <person name="Ruiz-Vazquez R."/>
            <person name="Sanz C."/>
            <person name="Schackwitz W."/>
            <person name="Schmutz J."/>
            <person name="Shahriari M."/>
            <person name="Shelest E."/>
            <person name="Silva-Franco F."/>
            <person name="Soanes D."/>
            <person name="Syed K."/>
            <person name="Tagua V.G."/>
            <person name="Talbot N.J."/>
            <person name="Thon M."/>
            <person name="De vries R.P."/>
            <person name="Wiebenga A."/>
            <person name="Yadav J.S."/>
            <person name="Braun E.L."/>
            <person name="Baker S."/>
            <person name="Garre V."/>
            <person name="Horwitz B."/>
            <person name="Torres-Martinez S."/>
            <person name="Idnurm A."/>
            <person name="Herrera-Estrella A."/>
            <person name="Gabaldon T."/>
            <person name="Grigoriev I.V."/>
        </authorList>
    </citation>
    <scope>NUCLEOTIDE SEQUENCE [LARGE SCALE GENOMIC DNA]</scope>
    <source>
        <strain evidence="6">NRRL 1555(-)</strain>
    </source>
</reference>
<feature type="transmembrane region" description="Helical" evidence="3">
    <location>
        <begin position="274"/>
        <end position="296"/>
    </location>
</feature>
<comment type="similarity">
    <text evidence="2">Belongs to the major facilitator superfamily. Monocarboxylate porter (TC 2.A.1.13) family.</text>
</comment>
<accession>A0A162V824</accession>
<dbReference type="InterPro" id="IPR050327">
    <property type="entry name" value="Proton-linked_MCT"/>
</dbReference>
<dbReference type="PANTHER" id="PTHR11360:SF284">
    <property type="entry name" value="EG:103B4.3 PROTEIN-RELATED"/>
    <property type="match status" value="1"/>
</dbReference>
<dbReference type="PANTHER" id="PTHR11360">
    <property type="entry name" value="MONOCARBOXYLATE TRANSPORTER"/>
    <property type="match status" value="1"/>
</dbReference>
<feature type="domain" description="Major facilitator superfamily (MFS) profile" evidence="4">
    <location>
        <begin position="71"/>
        <end position="460"/>
    </location>
</feature>
<evidence type="ECO:0000259" key="4">
    <source>
        <dbReference type="PROSITE" id="PS50850"/>
    </source>
</evidence>
<feature type="transmembrane region" description="Helical" evidence="3">
    <location>
        <begin position="115"/>
        <end position="137"/>
    </location>
</feature>
<dbReference type="PROSITE" id="PS50850">
    <property type="entry name" value="MFS"/>
    <property type="match status" value="1"/>
</dbReference>
<dbReference type="OrthoDB" id="6499973at2759"/>
<proteinExistence type="inferred from homology"/>
<dbReference type="Proteomes" id="UP000077315">
    <property type="component" value="Unassembled WGS sequence"/>
</dbReference>
<dbReference type="AlphaFoldDB" id="A0A162V824"/>
<evidence type="ECO:0000256" key="3">
    <source>
        <dbReference type="SAM" id="Phobius"/>
    </source>
</evidence>
<dbReference type="GO" id="GO:0022857">
    <property type="term" value="F:transmembrane transporter activity"/>
    <property type="evidence" value="ECO:0007669"/>
    <property type="project" value="InterPro"/>
</dbReference>
<evidence type="ECO:0000313" key="5">
    <source>
        <dbReference type="EMBL" id="OAD80692.1"/>
    </source>
</evidence>
<protein>
    <recommendedName>
        <fullName evidence="4">Major facilitator superfamily (MFS) profile domain-containing protein</fullName>
    </recommendedName>
</protein>
<sequence>MSIIPQNEINEHTITSVRTVFNDTKSLDGISVATKNGDGVTDNGDKHSVILEQGLPDPEKHPFDDSPDGGYGWLIVLGAFMVQITSFGVATSWGVMQDYYDQNTFKDLPNGLLQLSFVGTLCSVFTNCMGPIAQILASIFGVRVVMITGVLFVVVGLEMAGFASQIWHLYLTQGILFGTGASLIYVTIMGIAPQYFTRRRGVALGMISSGSGIGGIVIPFIMTAVNTKLGPGWTYRVLGFFCLFCGIIAITFVKERVPGPKGTKKLSDIIKLDVLKDLNYILWCLGSVLMLMGYFIPFYYLPSYATHLGLTATNGSALVAVGSALNSVGRIIAGILADRIGPINVNIIFITMGGLSTLLIWRFAYTYGSLMAYSVVFGFFCGSYFALLSPITAYILGPEKFRSGLSLLLIFNVISVFGPNISSAIEESVDAEPLFTYKMFSGVCYILGGVILFGMKMRINRNIFAKL</sequence>
<dbReference type="GO" id="GO:0016020">
    <property type="term" value="C:membrane"/>
    <property type="evidence" value="ECO:0007669"/>
    <property type="project" value="UniProtKB-SubCell"/>
</dbReference>
<name>A0A162V824_PHYB8</name>
<feature type="transmembrane region" description="Helical" evidence="3">
    <location>
        <begin position="201"/>
        <end position="221"/>
    </location>
</feature>
<feature type="transmembrane region" description="Helical" evidence="3">
    <location>
        <begin position="316"/>
        <end position="336"/>
    </location>
</feature>
<dbReference type="Gene3D" id="1.20.1250.20">
    <property type="entry name" value="MFS general substrate transporter like domains"/>
    <property type="match status" value="2"/>
</dbReference>
<feature type="transmembrane region" description="Helical" evidence="3">
    <location>
        <begin position="404"/>
        <end position="422"/>
    </location>
</feature>
<dbReference type="SUPFAM" id="SSF103473">
    <property type="entry name" value="MFS general substrate transporter"/>
    <property type="match status" value="1"/>
</dbReference>
<keyword evidence="6" id="KW-1185">Reference proteome</keyword>
<dbReference type="STRING" id="763407.A0A162V824"/>
<evidence type="ECO:0000256" key="2">
    <source>
        <dbReference type="ARBA" id="ARBA00006727"/>
    </source>
</evidence>
<feature type="transmembrane region" description="Helical" evidence="3">
    <location>
        <begin position="343"/>
        <end position="364"/>
    </location>
</feature>
<gene>
    <name evidence="5" type="ORF">PHYBLDRAFT_161334</name>
</gene>
<feature type="transmembrane region" description="Helical" evidence="3">
    <location>
        <begin position="434"/>
        <end position="454"/>
    </location>
</feature>
<keyword evidence="3" id="KW-0812">Transmembrane</keyword>
<dbReference type="RefSeq" id="XP_018298732.1">
    <property type="nucleotide sequence ID" value="XM_018434381.1"/>
</dbReference>
<keyword evidence="3" id="KW-0472">Membrane</keyword>
<dbReference type="Pfam" id="PF07690">
    <property type="entry name" value="MFS_1"/>
    <property type="match status" value="1"/>
</dbReference>
<comment type="subcellular location">
    <subcellularLocation>
        <location evidence="1">Membrane</location>
        <topology evidence="1">Multi-pass membrane protein</topology>
    </subcellularLocation>
</comment>
<dbReference type="InterPro" id="IPR011701">
    <property type="entry name" value="MFS"/>
</dbReference>
<dbReference type="EMBL" id="KV440971">
    <property type="protein sequence ID" value="OAD80692.1"/>
    <property type="molecule type" value="Genomic_DNA"/>
</dbReference>
<dbReference type="InParanoid" id="A0A162V824"/>
<dbReference type="InterPro" id="IPR020846">
    <property type="entry name" value="MFS_dom"/>
</dbReference>
<feature type="transmembrane region" description="Helical" evidence="3">
    <location>
        <begin position="70"/>
        <end position="95"/>
    </location>
</feature>
<feature type="transmembrane region" description="Helical" evidence="3">
    <location>
        <begin position="370"/>
        <end position="397"/>
    </location>
</feature>
<dbReference type="CDD" id="cd17352">
    <property type="entry name" value="MFS_MCT_SLC16"/>
    <property type="match status" value="1"/>
</dbReference>
<feature type="transmembrane region" description="Helical" evidence="3">
    <location>
        <begin position="233"/>
        <end position="253"/>
    </location>
</feature>
<feature type="transmembrane region" description="Helical" evidence="3">
    <location>
        <begin position="144"/>
        <end position="163"/>
    </location>
</feature>
<evidence type="ECO:0000256" key="1">
    <source>
        <dbReference type="ARBA" id="ARBA00004141"/>
    </source>
</evidence>
<feature type="transmembrane region" description="Helical" evidence="3">
    <location>
        <begin position="169"/>
        <end position="189"/>
    </location>
</feature>
<dbReference type="VEuPathDB" id="FungiDB:PHYBLDRAFT_161334"/>
<dbReference type="InterPro" id="IPR036259">
    <property type="entry name" value="MFS_trans_sf"/>
</dbReference>
<dbReference type="GeneID" id="28995287"/>
<organism evidence="5 6">
    <name type="scientific">Phycomyces blakesleeanus (strain ATCC 8743b / DSM 1359 / FGSC 10004 / NBRC 33097 / NRRL 1555)</name>
    <dbReference type="NCBI Taxonomy" id="763407"/>
    <lineage>
        <taxon>Eukaryota</taxon>
        <taxon>Fungi</taxon>
        <taxon>Fungi incertae sedis</taxon>
        <taxon>Mucoromycota</taxon>
        <taxon>Mucoromycotina</taxon>
        <taxon>Mucoromycetes</taxon>
        <taxon>Mucorales</taxon>
        <taxon>Phycomycetaceae</taxon>
        <taxon>Phycomyces</taxon>
    </lineage>
</organism>
<evidence type="ECO:0000313" key="6">
    <source>
        <dbReference type="Proteomes" id="UP000077315"/>
    </source>
</evidence>